<comment type="caution">
    <text evidence="1">The sequence shown here is derived from an EMBL/GenBank/DDBJ whole genome shotgun (WGS) entry which is preliminary data.</text>
</comment>
<name>A0AAD7E860_9AGAR</name>
<evidence type="ECO:0000313" key="2">
    <source>
        <dbReference type="Proteomes" id="UP001218218"/>
    </source>
</evidence>
<organism evidence="1 2">
    <name type="scientific">Mycena albidolilacea</name>
    <dbReference type="NCBI Taxonomy" id="1033008"/>
    <lineage>
        <taxon>Eukaryota</taxon>
        <taxon>Fungi</taxon>
        <taxon>Dikarya</taxon>
        <taxon>Basidiomycota</taxon>
        <taxon>Agaricomycotina</taxon>
        <taxon>Agaricomycetes</taxon>
        <taxon>Agaricomycetidae</taxon>
        <taxon>Agaricales</taxon>
        <taxon>Marasmiineae</taxon>
        <taxon>Mycenaceae</taxon>
        <taxon>Mycena</taxon>
    </lineage>
</organism>
<sequence length="210" mass="23943">MRWRRLRKAMSSSRVLDRRTHPEGNLNLERHYALRSELGQSRVLGYQMLKLLKHGGGRREVCGACLIADSPFVGRSDVTADINLRPVIPHPAAPVAFRVRAEEDFGRVERDDGQRYRIPGAQLALQGVLLVQKIGYTAPCLSKRDWIYRTAEVVGVRLYVGTALYRTAKTEVSGTWRMVLRELASRTISQEVAFENYKYLIIQPRSKDDC</sequence>
<evidence type="ECO:0000313" key="1">
    <source>
        <dbReference type="EMBL" id="KAJ7301842.1"/>
    </source>
</evidence>
<proteinExistence type="predicted"/>
<protein>
    <submittedName>
        <fullName evidence="1">Uncharacterized protein</fullName>
    </submittedName>
</protein>
<dbReference type="EMBL" id="JARIHO010000125">
    <property type="protein sequence ID" value="KAJ7301842.1"/>
    <property type="molecule type" value="Genomic_DNA"/>
</dbReference>
<gene>
    <name evidence="1" type="ORF">DFH08DRAFT_945902</name>
</gene>
<dbReference type="AlphaFoldDB" id="A0AAD7E860"/>
<reference evidence="1" key="1">
    <citation type="submission" date="2023-03" db="EMBL/GenBank/DDBJ databases">
        <title>Massive genome expansion in bonnet fungi (Mycena s.s.) driven by repeated elements and novel gene families across ecological guilds.</title>
        <authorList>
            <consortium name="Lawrence Berkeley National Laboratory"/>
            <person name="Harder C.B."/>
            <person name="Miyauchi S."/>
            <person name="Viragh M."/>
            <person name="Kuo A."/>
            <person name="Thoen E."/>
            <person name="Andreopoulos B."/>
            <person name="Lu D."/>
            <person name="Skrede I."/>
            <person name="Drula E."/>
            <person name="Henrissat B."/>
            <person name="Morin E."/>
            <person name="Kohler A."/>
            <person name="Barry K."/>
            <person name="LaButti K."/>
            <person name="Morin E."/>
            <person name="Salamov A."/>
            <person name="Lipzen A."/>
            <person name="Mereny Z."/>
            <person name="Hegedus B."/>
            <person name="Baldrian P."/>
            <person name="Stursova M."/>
            <person name="Weitz H."/>
            <person name="Taylor A."/>
            <person name="Grigoriev I.V."/>
            <person name="Nagy L.G."/>
            <person name="Martin F."/>
            <person name="Kauserud H."/>
        </authorList>
    </citation>
    <scope>NUCLEOTIDE SEQUENCE</scope>
    <source>
        <strain evidence="1">CBHHK002</strain>
    </source>
</reference>
<dbReference type="Proteomes" id="UP001218218">
    <property type="component" value="Unassembled WGS sequence"/>
</dbReference>
<keyword evidence="2" id="KW-1185">Reference proteome</keyword>
<accession>A0AAD7E860</accession>